<organism evidence="1">
    <name type="scientific">Schistocephalus solidus</name>
    <name type="common">Tapeworm</name>
    <dbReference type="NCBI Taxonomy" id="70667"/>
    <lineage>
        <taxon>Eukaryota</taxon>
        <taxon>Metazoa</taxon>
        <taxon>Spiralia</taxon>
        <taxon>Lophotrochozoa</taxon>
        <taxon>Platyhelminthes</taxon>
        <taxon>Cestoda</taxon>
        <taxon>Eucestoda</taxon>
        <taxon>Diphyllobothriidea</taxon>
        <taxon>Diphyllobothriidae</taxon>
        <taxon>Schistocephalus</taxon>
    </lineage>
</organism>
<accession>A0A0V0JB09</accession>
<reference evidence="1" key="1">
    <citation type="submission" date="2016-01" db="EMBL/GenBank/DDBJ databases">
        <title>Reference transcriptome for the parasite Schistocephalus solidus: insights into the molecular evolution of parasitism.</title>
        <authorList>
            <person name="Hebert F.O."/>
            <person name="Grambauer S."/>
            <person name="Barber I."/>
            <person name="Landry C.R."/>
            <person name="Aubin-Horth N."/>
        </authorList>
    </citation>
    <scope>NUCLEOTIDE SEQUENCE</scope>
</reference>
<dbReference type="EMBL" id="GEEE01000467">
    <property type="protein sequence ID" value="JAP62758.1"/>
    <property type="molecule type" value="Transcribed_RNA"/>
</dbReference>
<name>A0A0V0JB09_SCHSO</name>
<dbReference type="EMBL" id="GEEE01013103">
    <property type="protein sequence ID" value="JAP50122.1"/>
    <property type="molecule type" value="Transcribed_RNA"/>
</dbReference>
<evidence type="ECO:0000313" key="1">
    <source>
        <dbReference type="EMBL" id="JAP62758.1"/>
    </source>
</evidence>
<sequence>MWADVTVEKIQSTLHLYGSLSSNRSRDGNYSADHDENSQASHISFYLLPAVSEYCLLSAALIYEIIKRIGEPSFIELKEGEGHPRPVRQHISHRFFQRLSCLTL</sequence>
<gene>
    <name evidence="1" type="ORF">TR112489</name>
</gene>
<proteinExistence type="predicted"/>
<protein>
    <submittedName>
        <fullName evidence="1">Uncharacterized protein</fullName>
    </submittedName>
</protein>
<dbReference type="AlphaFoldDB" id="A0A0V0JB09"/>